<gene>
    <name evidence="3" type="ORF">BSL78_16381</name>
</gene>
<feature type="region of interest" description="Disordered" evidence="1">
    <location>
        <begin position="1"/>
        <end position="54"/>
    </location>
</feature>
<feature type="compositionally biased region" description="Acidic residues" evidence="1">
    <location>
        <begin position="935"/>
        <end position="947"/>
    </location>
</feature>
<feature type="compositionally biased region" description="Basic and acidic residues" evidence="1">
    <location>
        <begin position="115"/>
        <end position="126"/>
    </location>
</feature>
<feature type="compositionally biased region" description="Polar residues" evidence="1">
    <location>
        <begin position="1231"/>
        <end position="1255"/>
    </location>
</feature>
<protein>
    <recommendedName>
        <fullName evidence="2">FH2 domain-containing protein</fullName>
    </recommendedName>
</protein>
<dbReference type="PANTHER" id="PTHR46345:SF8">
    <property type="entry name" value="FORMIN 3, ISOFORM B"/>
    <property type="match status" value="1"/>
</dbReference>
<feature type="compositionally biased region" description="Basic and acidic residues" evidence="1">
    <location>
        <begin position="1565"/>
        <end position="1579"/>
    </location>
</feature>
<feature type="compositionally biased region" description="Polar residues" evidence="1">
    <location>
        <begin position="1511"/>
        <end position="1529"/>
    </location>
</feature>
<feature type="compositionally biased region" description="Low complexity" evidence="1">
    <location>
        <begin position="1185"/>
        <end position="1199"/>
    </location>
</feature>
<feature type="compositionally biased region" description="Polar residues" evidence="1">
    <location>
        <begin position="1026"/>
        <end position="1045"/>
    </location>
</feature>
<evidence type="ECO:0000256" key="1">
    <source>
        <dbReference type="SAM" id="MobiDB-lite"/>
    </source>
</evidence>
<keyword evidence="4" id="KW-1185">Reference proteome</keyword>
<dbReference type="PANTHER" id="PTHR46345">
    <property type="entry name" value="INVERTED FORMIN-2"/>
    <property type="match status" value="1"/>
</dbReference>
<dbReference type="STRING" id="307972.A0A2G8KFI6"/>
<feature type="compositionally biased region" description="Polar residues" evidence="1">
    <location>
        <begin position="791"/>
        <end position="803"/>
    </location>
</feature>
<evidence type="ECO:0000313" key="4">
    <source>
        <dbReference type="Proteomes" id="UP000230750"/>
    </source>
</evidence>
<feature type="compositionally biased region" description="Pro residues" evidence="1">
    <location>
        <begin position="1"/>
        <end position="39"/>
    </location>
</feature>
<feature type="compositionally biased region" description="Polar residues" evidence="1">
    <location>
        <begin position="533"/>
        <end position="558"/>
    </location>
</feature>
<feature type="compositionally biased region" description="Polar residues" evidence="1">
    <location>
        <begin position="1488"/>
        <end position="1503"/>
    </location>
</feature>
<dbReference type="InterPro" id="IPR042201">
    <property type="entry name" value="FH2_Formin_sf"/>
</dbReference>
<feature type="compositionally biased region" description="Polar residues" evidence="1">
    <location>
        <begin position="1394"/>
        <end position="1410"/>
    </location>
</feature>
<sequence length="1628" mass="180195">PPPPPPPGSGPPPPPPPPPLPGGPPPPPPAPGMPPPPGVTKPAFGDSAAIPKVKPKSRMKTLNWSKLSAQKVMQNRDNIWSKVHQISSKFDANWDEMEQMFCQQNMAQSKRKQGKKDESKKKRDSQELNLLDSRRSLNVSILLNQFKGGNVVTLIQDMKSHDIGLENLKSLLKALPTTDEIDALQSFDGDKDKLGQAERFYLQLIQIPDYKLRVESMCLKQEFSDSMEYVVPNLECLIHAASEILKSSSLKEILYLVLLAGNFLNAGGYAGNAIGFKLNSLLKLAETRANKPRMTLLHYVVTMAKEKDKSLTKFTDELVHLDESVRYSIDQLKEDVAVLEEKVKSISVAAENIDSEFKVEVERIAQAAKDDLSDVKEMFNDVEKLRTQLADYFCEDSSTFQLEECLLIFRSFCEKFKCATKENEDRRKQEEKMELRRQQREQNRSFRLRDSEANAQFHRRNSMPSHLITKDKSEIERLVVNYHTGFQGTDKDGNMESIPSQREDATGSSLQRTSHNFDKSLDAITEDHRKLNDNSGEVSDSGRNSPSTPTHRQGSFVSSHDQAGLMEILNATADGEQSMFKRSGLRKSGSRRSNNMGKKLLLSNSTRERSEPNTPVASRSNSPVQSPLPSPSHNASKGNFDFLKRGSLPHGRKVKMDERKRHSYGGKATVISPLANELLERNEQKDNSGKMPSPLQLSVSPPGEMKIERDSIQEHHKPTSLMEIPASPSIRPEVQIRDNDDLCRYSSTVSLSNRPEQIVVQDENSPVSTALPVLSPKMITEKPTSVELSSYSESVDNNYNLTTENKDGRNSRRRNDTVYQDRPSNIFLDQSFLFGAVKGEDWETFEEKLDHDRKVIETIMVGTPPRGRKRGLAGLADLKERQLSIDNENEDEDNMWESIDVQNIRTRGTIVDMKSDMQKRHESVTQVDDINSPDILEDLEGQENLEESGERSEKRSNVDELTESTMPLDTNSCEKNDAIMNGDDETEANYGIDSNVTLDEDEIELEACQSSDMDVSVEETTVHVPQPSSLNVNDIHEQSSSSIEPTEQKELATAEEGDSGEKVRKISSHKMPTRGKAVQAKVSGERRTVNDPQRPRGVKAVSGISASAKKDPKSTGKTRGALNSPKSMRHGVLSKSFSSGNVNSRDRSGSSASSASTVSQKSMSSSASQRSESKVASKTTLNNPKKGSSKGLKSTKSVKPNNSSKPTPNGTNSSKTIGLRRSLSNVSSNSKGPSQNGESNFKRNTPSRNTIATTGKTRETLSHRAPATKSSSKPSNASQRQVFNGSMKKSQTRPQQGKLYSKSSQSSDTNSLESEASIDKSVTNKKTSSYVRTRKTPTSNTSRNFEPSPKGSATSVKSVSKQMANISSVSKQRETKLRNITGKKKTPRLPGKTLPSNNPIKDSKQGTNGLSKPGEPILKSNEDNSDEKTPKVSMHSATHEVHSTPNETTPVKRATKSGPVHTASETPKKMPLGGTIDKHDTRQEESVFNRSRIGNLSLPSESRSASRRKGSTPSIPTTSNPIFSRSRNASLPAEYRKTDGVTLRKKGEKKGALSKIYKRFSWRGSSDHGLKSSPIREETVTESQRTVVKKTKKVTKTHKDPKSGKTVPSKSSSLEETKPQKTTSSRLK</sequence>
<feature type="compositionally biased region" description="Low complexity" evidence="1">
    <location>
        <begin position="1219"/>
        <end position="1230"/>
    </location>
</feature>
<feature type="domain" description="FH2" evidence="2">
    <location>
        <begin position="49"/>
        <end position="442"/>
    </location>
</feature>
<accession>A0A2G8KFI6</accession>
<feature type="compositionally biased region" description="Polar residues" evidence="1">
    <location>
        <begin position="1301"/>
        <end position="1370"/>
    </location>
</feature>
<feature type="region of interest" description="Disordered" evidence="1">
    <location>
        <begin position="423"/>
        <end position="470"/>
    </location>
</feature>
<feature type="compositionally biased region" description="Basic and acidic residues" evidence="1">
    <location>
        <begin position="804"/>
        <end position="816"/>
    </location>
</feature>
<feature type="region of interest" description="Disordered" evidence="1">
    <location>
        <begin position="915"/>
        <end position="974"/>
    </location>
</feature>
<dbReference type="SMART" id="SM00498">
    <property type="entry name" value="FH2"/>
    <property type="match status" value="1"/>
</dbReference>
<feature type="compositionally biased region" description="Basic and acidic residues" evidence="1">
    <location>
        <begin position="423"/>
        <end position="452"/>
    </location>
</feature>
<feature type="compositionally biased region" description="Low complexity" evidence="1">
    <location>
        <begin position="1149"/>
        <end position="1177"/>
    </location>
</feature>
<dbReference type="Proteomes" id="UP000230750">
    <property type="component" value="Unassembled WGS sequence"/>
</dbReference>
<feature type="region of interest" description="Disordered" evidence="1">
    <location>
        <begin position="1011"/>
        <end position="1628"/>
    </location>
</feature>
<feature type="compositionally biased region" description="Basic and acidic residues" evidence="1">
    <location>
        <begin position="1420"/>
        <end position="1430"/>
    </location>
</feature>
<proteinExistence type="predicted"/>
<feature type="region of interest" description="Disordered" evidence="1">
    <location>
        <begin position="485"/>
        <end position="514"/>
    </location>
</feature>
<dbReference type="Pfam" id="PF02181">
    <property type="entry name" value="FH2"/>
    <property type="match status" value="1"/>
</dbReference>
<dbReference type="EMBL" id="MRZV01000622">
    <property type="protein sequence ID" value="PIK46752.1"/>
    <property type="molecule type" value="Genomic_DNA"/>
</dbReference>
<feature type="compositionally biased region" description="Basic residues" evidence="1">
    <location>
        <begin position="1587"/>
        <end position="1596"/>
    </location>
</feature>
<dbReference type="OrthoDB" id="26518at2759"/>
<feature type="region of interest" description="Disordered" evidence="1">
    <location>
        <begin position="530"/>
        <end position="558"/>
    </location>
</feature>
<comment type="caution">
    <text evidence="3">The sequence shown here is derived from an EMBL/GenBank/DDBJ whole genome shotgun (WGS) entry which is preliminary data.</text>
</comment>
<evidence type="ECO:0000313" key="3">
    <source>
        <dbReference type="EMBL" id="PIK46752.1"/>
    </source>
</evidence>
<feature type="region of interest" description="Disordered" evidence="1">
    <location>
        <begin position="105"/>
        <end position="129"/>
    </location>
</feature>
<dbReference type="PROSITE" id="PS51444">
    <property type="entry name" value="FH2"/>
    <property type="match status" value="1"/>
</dbReference>
<feature type="region of interest" description="Disordered" evidence="1">
    <location>
        <begin position="682"/>
        <end position="702"/>
    </location>
</feature>
<feature type="non-terminal residue" evidence="3">
    <location>
        <position position="1628"/>
    </location>
</feature>
<feature type="compositionally biased region" description="Polar residues" evidence="1">
    <location>
        <begin position="1200"/>
        <end position="1216"/>
    </location>
</feature>
<organism evidence="3 4">
    <name type="scientific">Stichopus japonicus</name>
    <name type="common">Sea cucumber</name>
    <dbReference type="NCBI Taxonomy" id="307972"/>
    <lineage>
        <taxon>Eukaryota</taxon>
        <taxon>Metazoa</taxon>
        <taxon>Echinodermata</taxon>
        <taxon>Eleutherozoa</taxon>
        <taxon>Echinozoa</taxon>
        <taxon>Holothuroidea</taxon>
        <taxon>Aspidochirotacea</taxon>
        <taxon>Aspidochirotida</taxon>
        <taxon>Stichopodidae</taxon>
        <taxon>Apostichopus</taxon>
    </lineage>
</organism>
<feature type="compositionally biased region" description="Polar residues" evidence="1">
    <location>
        <begin position="612"/>
        <end position="637"/>
    </location>
</feature>
<feature type="compositionally biased region" description="Polar residues" evidence="1">
    <location>
        <begin position="1268"/>
        <end position="1295"/>
    </location>
</feature>
<name>A0A2G8KFI6_STIJA</name>
<feature type="non-terminal residue" evidence="3">
    <location>
        <position position="1"/>
    </location>
</feature>
<dbReference type="SUPFAM" id="SSF101447">
    <property type="entry name" value="Formin homology 2 domain (FH2 domain)"/>
    <property type="match status" value="1"/>
</dbReference>
<feature type="compositionally biased region" description="Basic and acidic residues" evidence="1">
    <location>
        <begin position="1476"/>
        <end position="1487"/>
    </location>
</feature>
<reference evidence="3 4" key="1">
    <citation type="journal article" date="2017" name="PLoS Biol.">
        <title>The sea cucumber genome provides insights into morphological evolution and visceral regeneration.</title>
        <authorList>
            <person name="Zhang X."/>
            <person name="Sun L."/>
            <person name="Yuan J."/>
            <person name="Sun Y."/>
            <person name="Gao Y."/>
            <person name="Zhang L."/>
            <person name="Li S."/>
            <person name="Dai H."/>
            <person name="Hamel J.F."/>
            <person name="Liu C."/>
            <person name="Yu Y."/>
            <person name="Liu S."/>
            <person name="Lin W."/>
            <person name="Guo K."/>
            <person name="Jin S."/>
            <person name="Xu P."/>
            <person name="Storey K.B."/>
            <person name="Huan P."/>
            <person name="Zhang T."/>
            <person name="Zhou Y."/>
            <person name="Zhang J."/>
            <person name="Lin C."/>
            <person name="Li X."/>
            <person name="Xing L."/>
            <person name="Huo D."/>
            <person name="Sun M."/>
            <person name="Wang L."/>
            <person name="Mercier A."/>
            <person name="Li F."/>
            <person name="Yang H."/>
            <person name="Xiang J."/>
        </authorList>
    </citation>
    <scope>NUCLEOTIDE SEQUENCE [LARGE SCALE GENOMIC DNA]</scope>
    <source>
        <strain evidence="3">Shaxun</strain>
        <tissue evidence="3">Muscle</tissue>
    </source>
</reference>
<feature type="region of interest" description="Disordered" evidence="1">
    <location>
        <begin position="791"/>
        <end position="816"/>
    </location>
</feature>
<dbReference type="Gene3D" id="1.20.58.2220">
    <property type="entry name" value="Formin, FH2 domain"/>
    <property type="match status" value="1"/>
</dbReference>
<feature type="region of interest" description="Disordered" evidence="1">
    <location>
        <begin position="577"/>
        <end position="661"/>
    </location>
</feature>
<feature type="compositionally biased region" description="Basic and acidic residues" evidence="1">
    <location>
        <begin position="948"/>
        <end position="958"/>
    </location>
</feature>
<dbReference type="InterPro" id="IPR015425">
    <property type="entry name" value="FH2_Formin"/>
</dbReference>
<evidence type="ECO:0000259" key="2">
    <source>
        <dbReference type="PROSITE" id="PS51444"/>
    </source>
</evidence>